<evidence type="ECO:0000313" key="2">
    <source>
        <dbReference type="EMBL" id="KAJ1142701.1"/>
    </source>
</evidence>
<sequence>MLAPGRIRLPQSSGGLFKSPPKKATPSLPVAAAGSTRGPAIDFAAGCWDFAETELEEPESCLPHRSLG</sequence>
<reference evidence="2" key="1">
    <citation type="journal article" date="2022" name="bioRxiv">
        <title>Sequencing and chromosome-scale assembly of the giantPleurodeles waltlgenome.</title>
        <authorList>
            <person name="Brown T."/>
            <person name="Elewa A."/>
            <person name="Iarovenko S."/>
            <person name="Subramanian E."/>
            <person name="Araus A.J."/>
            <person name="Petzold A."/>
            <person name="Susuki M."/>
            <person name="Suzuki K.-i.T."/>
            <person name="Hayashi T."/>
            <person name="Toyoda A."/>
            <person name="Oliveira C."/>
            <person name="Osipova E."/>
            <person name="Leigh N.D."/>
            <person name="Simon A."/>
            <person name="Yun M.H."/>
        </authorList>
    </citation>
    <scope>NUCLEOTIDE SEQUENCE</scope>
    <source>
        <strain evidence="2">20211129_DDA</strain>
        <tissue evidence="2">Liver</tissue>
    </source>
</reference>
<protein>
    <submittedName>
        <fullName evidence="2">Uncharacterized protein</fullName>
    </submittedName>
</protein>
<keyword evidence="3" id="KW-1185">Reference proteome</keyword>
<dbReference type="EMBL" id="JANPWB010000010">
    <property type="protein sequence ID" value="KAJ1142701.1"/>
    <property type="molecule type" value="Genomic_DNA"/>
</dbReference>
<organism evidence="2 3">
    <name type="scientific">Pleurodeles waltl</name>
    <name type="common">Iberian ribbed newt</name>
    <dbReference type="NCBI Taxonomy" id="8319"/>
    <lineage>
        <taxon>Eukaryota</taxon>
        <taxon>Metazoa</taxon>
        <taxon>Chordata</taxon>
        <taxon>Craniata</taxon>
        <taxon>Vertebrata</taxon>
        <taxon>Euteleostomi</taxon>
        <taxon>Amphibia</taxon>
        <taxon>Batrachia</taxon>
        <taxon>Caudata</taxon>
        <taxon>Salamandroidea</taxon>
        <taxon>Salamandridae</taxon>
        <taxon>Pleurodelinae</taxon>
        <taxon>Pleurodeles</taxon>
    </lineage>
</organism>
<proteinExistence type="predicted"/>
<dbReference type="Proteomes" id="UP001066276">
    <property type="component" value="Chromosome 6"/>
</dbReference>
<evidence type="ECO:0000313" key="3">
    <source>
        <dbReference type="Proteomes" id="UP001066276"/>
    </source>
</evidence>
<comment type="caution">
    <text evidence="2">The sequence shown here is derived from an EMBL/GenBank/DDBJ whole genome shotgun (WGS) entry which is preliminary data.</text>
</comment>
<dbReference type="AlphaFoldDB" id="A0AAV7QQB8"/>
<evidence type="ECO:0000256" key="1">
    <source>
        <dbReference type="SAM" id="MobiDB-lite"/>
    </source>
</evidence>
<accession>A0AAV7QQB8</accession>
<feature type="region of interest" description="Disordered" evidence="1">
    <location>
        <begin position="1"/>
        <end position="33"/>
    </location>
</feature>
<name>A0AAV7QQB8_PLEWA</name>
<gene>
    <name evidence="2" type="ORF">NDU88_009014</name>
</gene>